<name>A0A6N0HZS8_9GAMM</name>
<dbReference type="EMBL" id="CP054491">
    <property type="protein sequence ID" value="QKQ27823.1"/>
    <property type="molecule type" value="Genomic_DNA"/>
</dbReference>
<evidence type="ECO:0000256" key="1">
    <source>
        <dbReference type="ARBA" id="ARBA00022737"/>
    </source>
</evidence>
<evidence type="ECO:0000259" key="2">
    <source>
        <dbReference type="Pfam" id="PF25023"/>
    </source>
</evidence>
<dbReference type="PRINTS" id="PR00394">
    <property type="entry name" value="RHSPROTEIN"/>
</dbReference>
<dbReference type="Gene3D" id="2.180.10.10">
    <property type="entry name" value="RHS repeat-associated core"/>
    <property type="match status" value="1"/>
</dbReference>
<accession>A0A6N0HZS8</accession>
<gene>
    <name evidence="3" type="ORF">HUE57_17190</name>
</gene>
<dbReference type="InterPro" id="IPR050708">
    <property type="entry name" value="T6SS_VgrG/RHS"/>
</dbReference>
<dbReference type="InterPro" id="IPR056823">
    <property type="entry name" value="TEN-like_YD-shell"/>
</dbReference>
<dbReference type="NCBIfam" id="TIGR03696">
    <property type="entry name" value="Rhs_assc_core"/>
    <property type="match status" value="1"/>
</dbReference>
<dbReference type="Proteomes" id="UP000509658">
    <property type="component" value="Chromosome"/>
</dbReference>
<feature type="domain" description="Teneurin-like YD-shell" evidence="2">
    <location>
        <begin position="7"/>
        <end position="93"/>
    </location>
</feature>
<proteinExistence type="predicted"/>
<keyword evidence="4" id="KW-1185">Reference proteome</keyword>
<dbReference type="PANTHER" id="PTHR32305">
    <property type="match status" value="1"/>
</dbReference>
<keyword evidence="1" id="KW-0677">Repeat</keyword>
<reference evidence="3 4" key="1">
    <citation type="submission" date="2020-05" db="EMBL/GenBank/DDBJ databases">
        <title>Horizontal transmission and recombination maintain forever young bacterial symbiont genomes.</title>
        <authorList>
            <person name="Russell S.L."/>
            <person name="Pepper-Tunick E."/>
            <person name="Svedberg J."/>
            <person name="Byrne A."/>
            <person name="Ruelas Castillo J."/>
            <person name="Vollmers C."/>
            <person name="Beinart R.A."/>
            <person name="Corbett-Detig R."/>
        </authorList>
    </citation>
    <scope>NUCLEOTIDE SEQUENCE [LARGE SCALE GENOMIC DNA]</scope>
    <source>
        <strain evidence="3">Santa_Monica_outfall</strain>
    </source>
</reference>
<dbReference type="RefSeq" id="WP_174673594.1">
    <property type="nucleotide sequence ID" value="NZ_CP054491.1"/>
</dbReference>
<evidence type="ECO:0000313" key="4">
    <source>
        <dbReference type="Proteomes" id="UP000509658"/>
    </source>
</evidence>
<dbReference type="InterPro" id="IPR022385">
    <property type="entry name" value="Rhs_assc_core"/>
</dbReference>
<dbReference type="KEGG" id="rev:HUE57_17190"/>
<dbReference type="PANTHER" id="PTHR32305:SF15">
    <property type="entry name" value="PROTEIN RHSA-RELATED"/>
    <property type="match status" value="1"/>
</dbReference>
<sequence length="200" mass="22516">MPVATLQSGNIYPVHTDHLGAPRVITDASGGIVWQWVSDPFGTTIANSDPDGDGQHFVYSLRFPGQYYDAETGRHYNYFRDYDPNTGRYIQSDPIGLEGGLNTYLYSNANPINYFDLFGLMSNYMACIVDCNMIFDWDTQDRLDTLIGYHTDCSFKSRQAVGNCAVAAIGTDIGLTYYNRGKLQKCLMQCKDYHESDCNE</sequence>
<protein>
    <submittedName>
        <fullName evidence="3">RHS domain-containing protein</fullName>
    </submittedName>
</protein>
<dbReference type="AlphaFoldDB" id="A0A6N0HZS8"/>
<evidence type="ECO:0000313" key="3">
    <source>
        <dbReference type="EMBL" id="QKQ27823.1"/>
    </source>
</evidence>
<organism evidence="3 4">
    <name type="scientific">Candidatus Reidiella endopervernicosa</name>
    <dbReference type="NCBI Taxonomy" id="2738883"/>
    <lineage>
        <taxon>Bacteria</taxon>
        <taxon>Pseudomonadati</taxon>
        <taxon>Pseudomonadota</taxon>
        <taxon>Gammaproteobacteria</taxon>
        <taxon>Candidatus Reidiella</taxon>
    </lineage>
</organism>
<dbReference type="Pfam" id="PF25023">
    <property type="entry name" value="TEN_YD-shell"/>
    <property type="match status" value="1"/>
</dbReference>